<dbReference type="Proteomes" id="UP000612055">
    <property type="component" value="Unassembled WGS sequence"/>
</dbReference>
<dbReference type="CDD" id="cd00037">
    <property type="entry name" value="CLECT"/>
    <property type="match status" value="6"/>
</dbReference>
<feature type="compositionally biased region" description="Polar residues" evidence="1">
    <location>
        <begin position="330"/>
        <end position="339"/>
    </location>
</feature>
<dbReference type="InterPro" id="IPR001304">
    <property type="entry name" value="C-type_lectin-like"/>
</dbReference>
<dbReference type="SUPFAM" id="SSF56436">
    <property type="entry name" value="C-type lectin-like"/>
    <property type="match status" value="6"/>
</dbReference>
<dbReference type="Pfam" id="PF03762">
    <property type="entry name" value="VOMI"/>
    <property type="match status" value="1"/>
</dbReference>
<proteinExistence type="predicted"/>
<accession>A0A835XVF6</accession>
<feature type="region of interest" description="Disordered" evidence="1">
    <location>
        <begin position="330"/>
        <end position="355"/>
    </location>
</feature>
<dbReference type="SMART" id="SM00034">
    <property type="entry name" value="CLECT"/>
    <property type="match status" value="5"/>
</dbReference>
<evidence type="ECO:0000313" key="3">
    <source>
        <dbReference type="EMBL" id="KAG2487580.1"/>
    </source>
</evidence>
<feature type="domain" description="C-type lectin" evidence="2">
    <location>
        <begin position="1094"/>
        <end position="1228"/>
    </location>
</feature>
<evidence type="ECO:0000256" key="1">
    <source>
        <dbReference type="SAM" id="MobiDB-lite"/>
    </source>
</evidence>
<dbReference type="InterPro" id="IPR005515">
    <property type="entry name" value="VOMI"/>
</dbReference>
<dbReference type="SUPFAM" id="SSF51092">
    <property type="entry name" value="Vitelline membrane outer protein-I (VMO-I)"/>
    <property type="match status" value="1"/>
</dbReference>
<dbReference type="Pfam" id="PF00059">
    <property type="entry name" value="Lectin_C"/>
    <property type="match status" value="1"/>
</dbReference>
<comment type="caution">
    <text evidence="3">The sequence shown here is derived from an EMBL/GenBank/DDBJ whole genome shotgun (WGS) entry which is preliminary data.</text>
</comment>
<feature type="domain" description="C-type lectin" evidence="2">
    <location>
        <begin position="920"/>
        <end position="1033"/>
    </location>
</feature>
<organism evidence="3 4">
    <name type="scientific">Edaphochlamys debaryana</name>
    <dbReference type="NCBI Taxonomy" id="47281"/>
    <lineage>
        <taxon>Eukaryota</taxon>
        <taxon>Viridiplantae</taxon>
        <taxon>Chlorophyta</taxon>
        <taxon>core chlorophytes</taxon>
        <taxon>Chlorophyceae</taxon>
        <taxon>CS clade</taxon>
        <taxon>Chlamydomonadales</taxon>
        <taxon>Chlamydomonadales incertae sedis</taxon>
        <taxon>Edaphochlamys</taxon>
    </lineage>
</organism>
<name>A0A835XVF6_9CHLO</name>
<feature type="domain" description="C-type lectin" evidence="2">
    <location>
        <begin position="430"/>
        <end position="544"/>
    </location>
</feature>
<dbReference type="PROSITE" id="PS50041">
    <property type="entry name" value="C_TYPE_LECTIN_2"/>
    <property type="match status" value="4"/>
</dbReference>
<dbReference type="Gene3D" id="2.100.10.20">
    <property type="entry name" value="Vitelline membrane outer layer protein I (VOMI)"/>
    <property type="match status" value="1"/>
</dbReference>
<dbReference type="Gene3D" id="3.10.100.10">
    <property type="entry name" value="Mannose-Binding Protein A, subunit A"/>
    <property type="match status" value="5"/>
</dbReference>
<dbReference type="InterPro" id="IPR016186">
    <property type="entry name" value="C-type_lectin-like/link_sf"/>
</dbReference>
<dbReference type="OrthoDB" id="441660at2759"/>
<sequence length="1433" mass="149776">MDWPSAEQLCQAQGGHLAFFDAPAQFDAVVDVVSQYIRGNPSATWLTAWLGLNDRHITVPGLTTFGTTTPMVACPEGSFIRSMSARVDNRTSPASPSSPDLVGLMAMAFTCAVGNNGSVGNFTVGQDPPSLNIGTWGAAVSCNFAANDYALGIALKSAVLKDNITTTVTTACQLFLNGACVQYTSQSTVVTTSFGDDVGVTSARLACRFSGNLEIPNPGPDGTFQAAIMCDNGFVLCGVAVSSQPFVNATASQATSSSVDNTFVNALTIRCCSESFSNSRDCIESRFNMAPGSTTGTASWSDKVCTTRSTQAALSNVLCRRDLPDDASAQGTVQISSSAGVRDRGSGGSQAVLQPTVQNPLPQGVAQGVTPAISTRVAHTDVQTNNANAGSIEAFQQAQAAADCRFRGGVNCDPLPQSSAISTVLLVDEFLLFELPMQWPAAVSFCRAHSAELASIADAQQLQAVYNMVKSWAAGRFSNFIGLWFGASNAGAGQPWLYTTGDAVVFNAWGAGSATPTAASCAQLLFQVTSTGQLQAPEWTAINCAAYHRSFICKRPLSRRPAPIVLAPLASISPRSTRSSLFRQEVNWTQGGFLGSINDATEADFIAAMARDWAHNAHAGADLRLWLGARYSEDGPTGASWSWLDGSPFSFVRGGGILPSGPTAVGLCLSWLLPGAGNPTGPLVADSWVAVPCTDTARPLCQTDLLPFTCVQSTASAPPSGSGDDGSLYCPLGTVVTGVVGSLPVVAASVLPRAVSFAAVCGNPQAPAILEDRDLLEEVPFCRGGWSLPRQESSVLVPLPSSLTDPAARLDACAKACGVTDQKLMTVYTSQRLSVLYGDGACKCARALTGLQFSPEAVESTAFDASANASAPIFYFGLDLNITGICATSEPRITAGFVRNAQYQMGLSDLPWSPALTAVVRGSKYRLFSDIAADWETAQRVCTLFGGHLATLQASADLQLLVGLLGSALGLQPPLPRMAALRVTGGAAALWVGLYKSQSPGYRWVDGTPLAYSMVPASDSDAFDFNTNCGFLRLNVTSVGGSPRVTAVLTAGSCGSNDFYFVCETSTMIDDSLADLTPGVDTRVPPAVLPPASMGSWVITLHTTHAVGWRDAARICRATGKQLLWFLNDAEAAFVAGLAANASVAGLWTALVQDAGGSGRSAWRTDASAVSLSLSTWPLPRASSAPLTVDTAGSRACWQLQPGSGSGSGSADPMLLTDCGAPLAFACKALVAPFQALPVLPPGSGLAPSSPPPPPSPPPPSPPPAGAPTPDVTFEYNGLTYQFFSSTGLDWESARRSCRAIGSRLAEFPTTDDFHEVAELVWLAMKPKTTASLLPFWFGLTWVLTNPGGSAVNGPPEPTSEPPVGLQAIEFSSTVQGAHFTLYGSQVDWRIAKAVCEANGQVLVDWVNANEFNRVAQALTNWAFTTTTQARPT</sequence>
<evidence type="ECO:0000259" key="2">
    <source>
        <dbReference type="PROSITE" id="PS50041"/>
    </source>
</evidence>
<reference evidence="3" key="1">
    <citation type="journal article" date="2020" name="bioRxiv">
        <title>Comparative genomics of Chlamydomonas.</title>
        <authorList>
            <person name="Craig R.J."/>
            <person name="Hasan A.R."/>
            <person name="Ness R.W."/>
            <person name="Keightley P.D."/>
        </authorList>
    </citation>
    <scope>NUCLEOTIDE SEQUENCE</scope>
    <source>
        <strain evidence="3">CCAP 11/70</strain>
    </source>
</reference>
<dbReference type="InterPro" id="IPR036706">
    <property type="entry name" value="VOMI_sf"/>
</dbReference>
<feature type="region of interest" description="Disordered" evidence="1">
    <location>
        <begin position="1243"/>
        <end position="1271"/>
    </location>
</feature>
<dbReference type="EMBL" id="JAEHOE010000095">
    <property type="protein sequence ID" value="KAG2487580.1"/>
    <property type="molecule type" value="Genomic_DNA"/>
</dbReference>
<protein>
    <recommendedName>
        <fullName evidence="2">C-type lectin domain-containing protein</fullName>
    </recommendedName>
</protein>
<keyword evidence="4" id="KW-1185">Reference proteome</keyword>
<feature type="compositionally biased region" description="Pro residues" evidence="1">
    <location>
        <begin position="1249"/>
        <end position="1267"/>
    </location>
</feature>
<dbReference type="InterPro" id="IPR016187">
    <property type="entry name" value="CTDL_fold"/>
</dbReference>
<dbReference type="PANTHER" id="PTHR22803">
    <property type="entry name" value="MANNOSE, PHOSPHOLIPASE, LECTIN RECEPTOR RELATED"/>
    <property type="match status" value="1"/>
</dbReference>
<evidence type="ECO:0000313" key="4">
    <source>
        <dbReference type="Proteomes" id="UP000612055"/>
    </source>
</evidence>
<gene>
    <name evidence="3" type="ORF">HYH03_013859</name>
</gene>
<dbReference type="InterPro" id="IPR050111">
    <property type="entry name" value="C-type_lectin/snaclec_domain"/>
</dbReference>
<feature type="domain" description="C-type lectin" evidence="2">
    <location>
        <begin position="591"/>
        <end position="702"/>
    </location>
</feature>